<evidence type="ECO:0000256" key="8">
    <source>
        <dbReference type="ARBA" id="ARBA00022692"/>
    </source>
</evidence>
<dbReference type="AlphaFoldDB" id="A0A2X2W6L1"/>
<evidence type="ECO:0000256" key="10">
    <source>
        <dbReference type="ARBA" id="ARBA00022777"/>
    </source>
</evidence>
<evidence type="ECO:0000256" key="5">
    <source>
        <dbReference type="ARBA" id="ARBA00022475"/>
    </source>
</evidence>
<dbReference type="Pfam" id="PF00672">
    <property type="entry name" value="HAMP"/>
    <property type="match status" value="1"/>
</dbReference>
<keyword evidence="7 18" id="KW-0808">Transferase</keyword>
<dbReference type="Gene3D" id="3.30.565.10">
    <property type="entry name" value="Histidine kinase-like ATPase, C-terminal domain"/>
    <property type="match status" value="1"/>
</dbReference>
<evidence type="ECO:0000256" key="3">
    <source>
        <dbReference type="ARBA" id="ARBA00004236"/>
    </source>
</evidence>
<dbReference type="InterPro" id="IPR004358">
    <property type="entry name" value="Sig_transdc_His_kin-like_C"/>
</dbReference>
<dbReference type="PROSITE" id="PS50109">
    <property type="entry name" value="HIS_KIN"/>
    <property type="match status" value="1"/>
</dbReference>
<dbReference type="SUPFAM" id="SSF47384">
    <property type="entry name" value="Homodimeric domain of signal transducing histidine kinase"/>
    <property type="match status" value="1"/>
</dbReference>
<evidence type="ECO:0000256" key="13">
    <source>
        <dbReference type="ARBA" id="ARBA00023012"/>
    </source>
</evidence>
<protein>
    <recommendedName>
        <fullName evidence="4">histidine kinase</fullName>
        <ecNumber evidence="4">2.7.13.3</ecNumber>
    </recommendedName>
</protein>
<keyword evidence="12 15" id="KW-1133">Transmembrane helix</keyword>
<keyword evidence="8 15" id="KW-0812">Transmembrane</keyword>
<dbReference type="RefSeq" id="WP_096636000.1">
    <property type="nucleotide sequence ID" value="NZ_JAHLNT010000006.1"/>
</dbReference>
<dbReference type="Proteomes" id="UP000250223">
    <property type="component" value="Unassembled WGS sequence"/>
</dbReference>
<keyword evidence="13" id="KW-0902">Two-component regulatory system</keyword>
<evidence type="ECO:0000256" key="6">
    <source>
        <dbReference type="ARBA" id="ARBA00022553"/>
    </source>
</evidence>
<dbReference type="PANTHER" id="PTHR45528">
    <property type="entry name" value="SENSOR HISTIDINE KINASE CPXA"/>
    <property type="match status" value="1"/>
</dbReference>
<evidence type="ECO:0000256" key="14">
    <source>
        <dbReference type="ARBA" id="ARBA00023136"/>
    </source>
</evidence>
<dbReference type="CDD" id="cd00082">
    <property type="entry name" value="HisKA"/>
    <property type="match status" value="1"/>
</dbReference>
<keyword evidence="11" id="KW-0067">ATP-binding</keyword>
<dbReference type="SUPFAM" id="SSF158472">
    <property type="entry name" value="HAMP domain-like"/>
    <property type="match status" value="1"/>
</dbReference>
<comment type="catalytic activity">
    <reaction evidence="1">
        <text>ATP + protein L-histidine = ADP + protein N-phospho-L-histidine.</text>
        <dbReference type="EC" id="2.7.13.3"/>
    </reaction>
</comment>
<keyword evidence="6" id="KW-0597">Phosphoprotein</keyword>
<dbReference type="Gene3D" id="6.10.340.10">
    <property type="match status" value="1"/>
</dbReference>
<dbReference type="GO" id="GO:0005524">
    <property type="term" value="F:ATP binding"/>
    <property type="evidence" value="ECO:0007669"/>
    <property type="project" value="UniProtKB-KW"/>
</dbReference>
<dbReference type="InterPro" id="IPR003661">
    <property type="entry name" value="HisK_dim/P_dom"/>
</dbReference>
<dbReference type="InterPro" id="IPR003660">
    <property type="entry name" value="HAMP_dom"/>
</dbReference>
<evidence type="ECO:0000259" key="16">
    <source>
        <dbReference type="PROSITE" id="PS50109"/>
    </source>
</evidence>
<evidence type="ECO:0000256" key="1">
    <source>
        <dbReference type="ARBA" id="ARBA00000085"/>
    </source>
</evidence>
<sequence length="521" mass="60496">MIGKLIRFIWRVITKPFRYIFSKIYIRVKGLYNKLYIIYENLMEKINKNIRFQLIVTFGVCLFFSFILFTMLRSHFSDKNVYTTIDYNEDIKRISENAFRIGETLDKSKFSSKDSERINKLIDENYGNRYKILITDLKGMVIHKTKNTYETQVDIYTVIKNTMSIGERNEHEELNTNKEVVTFYPIEFTDTRGYVIIKAFPEGVVKTHEYTNGGKPFLSLVISTMFFLGLFFYLTGKKVHYIQEIADAVKEVSNGNLKYRVQKKGNDELSKLADNINIMTSELNKRIEKERQIEKTKSELITNVSHDLRTPLTSILGYLNLIKDGKYGSEEEMMDFIKIAYNKSEKLKVLIDELFEYTRLSSEGIKIVREKIALDELIEQLVEEFIPIFAESTIEIKKSIEHSINIDADGDKLVRVFENLFMNAIRYSYKPGIIKINLIDENGYAKFSITNKGKSLSKEEVNKLFDRFYRVEKSRAETTGGTGLGLAISKSIVSLHGGEIWGSCEGEEITFYVKLKISEEN</sequence>
<keyword evidence="9" id="KW-0547">Nucleotide-binding</keyword>
<dbReference type="SUPFAM" id="SSF55874">
    <property type="entry name" value="ATPase domain of HSP90 chaperone/DNA topoisomerase II/histidine kinase"/>
    <property type="match status" value="1"/>
</dbReference>
<evidence type="ECO:0000256" key="9">
    <source>
        <dbReference type="ARBA" id="ARBA00022741"/>
    </source>
</evidence>
<dbReference type="EMBL" id="UAWC01000026">
    <property type="protein sequence ID" value="SQB36084.1"/>
    <property type="molecule type" value="Genomic_DNA"/>
</dbReference>
<dbReference type="GO" id="GO:0000155">
    <property type="term" value="F:phosphorelay sensor kinase activity"/>
    <property type="evidence" value="ECO:0007669"/>
    <property type="project" value="InterPro"/>
</dbReference>
<dbReference type="CDD" id="cd06225">
    <property type="entry name" value="HAMP"/>
    <property type="match status" value="1"/>
</dbReference>
<dbReference type="PRINTS" id="PR00344">
    <property type="entry name" value="BCTRLSENSOR"/>
</dbReference>
<dbReference type="EC" id="2.7.13.3" evidence="4"/>
<dbReference type="FunFam" id="3.30.565.10:FF:000006">
    <property type="entry name" value="Sensor histidine kinase WalK"/>
    <property type="match status" value="1"/>
</dbReference>
<evidence type="ECO:0000256" key="12">
    <source>
        <dbReference type="ARBA" id="ARBA00022989"/>
    </source>
</evidence>
<proteinExistence type="predicted"/>
<dbReference type="Gene3D" id="1.10.287.130">
    <property type="match status" value="1"/>
</dbReference>
<dbReference type="InterPro" id="IPR036097">
    <property type="entry name" value="HisK_dim/P_sf"/>
</dbReference>
<keyword evidence="5" id="KW-1003">Cell membrane</keyword>
<keyword evidence="14 15" id="KW-0472">Membrane</keyword>
<evidence type="ECO:0000256" key="7">
    <source>
        <dbReference type="ARBA" id="ARBA00022679"/>
    </source>
</evidence>
<evidence type="ECO:0000256" key="2">
    <source>
        <dbReference type="ARBA" id="ARBA00004141"/>
    </source>
</evidence>
<evidence type="ECO:0000259" key="17">
    <source>
        <dbReference type="PROSITE" id="PS50885"/>
    </source>
</evidence>
<dbReference type="SMART" id="SM00387">
    <property type="entry name" value="HATPase_c"/>
    <property type="match status" value="1"/>
</dbReference>
<dbReference type="SMART" id="SM00388">
    <property type="entry name" value="HisKA"/>
    <property type="match status" value="1"/>
</dbReference>
<dbReference type="Pfam" id="PF02518">
    <property type="entry name" value="HATPase_c"/>
    <property type="match status" value="1"/>
</dbReference>
<evidence type="ECO:0000313" key="18">
    <source>
        <dbReference type="EMBL" id="SQB36084.1"/>
    </source>
</evidence>
<organism evidence="18 19">
    <name type="scientific">Clostridium cochlearium</name>
    <dbReference type="NCBI Taxonomy" id="1494"/>
    <lineage>
        <taxon>Bacteria</taxon>
        <taxon>Bacillati</taxon>
        <taxon>Bacillota</taxon>
        <taxon>Clostridia</taxon>
        <taxon>Eubacteriales</taxon>
        <taxon>Clostridiaceae</taxon>
        <taxon>Clostridium</taxon>
    </lineage>
</organism>
<keyword evidence="10 18" id="KW-0418">Kinase</keyword>
<dbReference type="InterPro" id="IPR003594">
    <property type="entry name" value="HATPase_dom"/>
</dbReference>
<dbReference type="InterPro" id="IPR050398">
    <property type="entry name" value="HssS/ArlS-like"/>
</dbReference>
<dbReference type="PANTHER" id="PTHR45528:SF8">
    <property type="entry name" value="HISTIDINE KINASE"/>
    <property type="match status" value="1"/>
</dbReference>
<feature type="domain" description="HAMP" evidence="17">
    <location>
        <begin position="242"/>
        <end position="288"/>
    </location>
</feature>
<dbReference type="CDD" id="cd00075">
    <property type="entry name" value="HATPase"/>
    <property type="match status" value="1"/>
</dbReference>
<evidence type="ECO:0000256" key="15">
    <source>
        <dbReference type="SAM" id="Phobius"/>
    </source>
</evidence>
<dbReference type="PROSITE" id="PS50885">
    <property type="entry name" value="HAMP"/>
    <property type="match status" value="1"/>
</dbReference>
<dbReference type="SMART" id="SM00304">
    <property type="entry name" value="HAMP"/>
    <property type="match status" value="1"/>
</dbReference>
<dbReference type="InterPro" id="IPR005467">
    <property type="entry name" value="His_kinase_dom"/>
</dbReference>
<comment type="subcellular location">
    <subcellularLocation>
        <location evidence="3">Cell membrane</location>
    </subcellularLocation>
    <subcellularLocation>
        <location evidence="2">Membrane</location>
        <topology evidence="2">Multi-pass membrane protein</topology>
    </subcellularLocation>
</comment>
<gene>
    <name evidence="18" type="primary">walK</name>
    <name evidence="18" type="ORF">NCTC13028_02309</name>
</gene>
<feature type="transmembrane region" description="Helical" evidence="15">
    <location>
        <begin position="52"/>
        <end position="72"/>
    </location>
</feature>
<feature type="domain" description="Histidine kinase" evidence="16">
    <location>
        <begin position="303"/>
        <end position="519"/>
    </location>
</feature>
<dbReference type="InterPro" id="IPR036890">
    <property type="entry name" value="HATPase_C_sf"/>
</dbReference>
<evidence type="ECO:0000256" key="11">
    <source>
        <dbReference type="ARBA" id="ARBA00022840"/>
    </source>
</evidence>
<reference evidence="18 19" key="1">
    <citation type="submission" date="2018-06" db="EMBL/GenBank/DDBJ databases">
        <authorList>
            <consortium name="Pathogen Informatics"/>
            <person name="Doyle S."/>
        </authorList>
    </citation>
    <scope>NUCLEOTIDE SEQUENCE [LARGE SCALE GENOMIC DNA]</scope>
    <source>
        <strain evidence="18 19">NCTC13028</strain>
    </source>
</reference>
<name>A0A2X2W6L1_CLOCO</name>
<feature type="transmembrane region" description="Helical" evidence="15">
    <location>
        <begin position="217"/>
        <end position="234"/>
    </location>
</feature>
<dbReference type="FunFam" id="1.10.287.130:FF:000008">
    <property type="entry name" value="Two-component sensor histidine kinase"/>
    <property type="match status" value="1"/>
</dbReference>
<dbReference type="Pfam" id="PF00512">
    <property type="entry name" value="HisKA"/>
    <property type="match status" value="1"/>
</dbReference>
<accession>A0A2X2W6L1</accession>
<dbReference type="GO" id="GO:0005886">
    <property type="term" value="C:plasma membrane"/>
    <property type="evidence" value="ECO:0007669"/>
    <property type="project" value="UniProtKB-SubCell"/>
</dbReference>
<evidence type="ECO:0000313" key="19">
    <source>
        <dbReference type="Proteomes" id="UP000250223"/>
    </source>
</evidence>
<evidence type="ECO:0000256" key="4">
    <source>
        <dbReference type="ARBA" id="ARBA00012438"/>
    </source>
</evidence>